<protein>
    <submittedName>
        <fullName evidence="10">Longevity-assurance protein-like protein</fullName>
    </submittedName>
</protein>
<evidence type="ECO:0000256" key="1">
    <source>
        <dbReference type="ARBA" id="ARBA00004141"/>
    </source>
</evidence>
<proteinExistence type="inferred from homology"/>
<evidence type="ECO:0000256" key="4">
    <source>
        <dbReference type="ARBA" id="ARBA00022989"/>
    </source>
</evidence>
<name>A0AA38HBV0_9TREE</name>
<dbReference type="RefSeq" id="XP_052948335.1">
    <property type="nucleotide sequence ID" value="XM_053089381.1"/>
</dbReference>
<keyword evidence="3 6" id="KW-0812">Transmembrane</keyword>
<feature type="transmembrane region" description="Helical" evidence="8">
    <location>
        <begin position="249"/>
        <end position="269"/>
    </location>
</feature>
<evidence type="ECO:0000259" key="9">
    <source>
        <dbReference type="PROSITE" id="PS50922"/>
    </source>
</evidence>
<evidence type="ECO:0000256" key="5">
    <source>
        <dbReference type="ARBA" id="ARBA00023136"/>
    </source>
</evidence>
<dbReference type="Pfam" id="PF03798">
    <property type="entry name" value="TRAM_LAG1_CLN8"/>
    <property type="match status" value="1"/>
</dbReference>
<evidence type="ECO:0000313" key="11">
    <source>
        <dbReference type="Proteomes" id="UP001164286"/>
    </source>
</evidence>
<accession>A0AA38HBV0</accession>
<dbReference type="InterPro" id="IPR016439">
    <property type="entry name" value="Lag1/Lac1-like"/>
</dbReference>
<dbReference type="Proteomes" id="UP001164286">
    <property type="component" value="Unassembled WGS sequence"/>
</dbReference>
<comment type="similarity">
    <text evidence="2">Belongs to the sphingosine N-acyltransferase family.</text>
</comment>
<evidence type="ECO:0000256" key="8">
    <source>
        <dbReference type="SAM" id="Phobius"/>
    </source>
</evidence>
<evidence type="ECO:0000313" key="10">
    <source>
        <dbReference type="EMBL" id="KAI9638558.1"/>
    </source>
</evidence>
<dbReference type="EMBL" id="JAKWFO010000003">
    <property type="protein sequence ID" value="KAI9638558.1"/>
    <property type="molecule type" value="Genomic_DNA"/>
</dbReference>
<evidence type="ECO:0000256" key="3">
    <source>
        <dbReference type="ARBA" id="ARBA00022692"/>
    </source>
</evidence>
<feature type="transmembrane region" description="Helical" evidence="8">
    <location>
        <begin position="305"/>
        <end position="327"/>
    </location>
</feature>
<dbReference type="PROSITE" id="PS50922">
    <property type="entry name" value="TLC"/>
    <property type="match status" value="1"/>
</dbReference>
<dbReference type="GO" id="GO:0050291">
    <property type="term" value="F:sphingosine N-acyltransferase activity"/>
    <property type="evidence" value="ECO:0007669"/>
    <property type="project" value="InterPro"/>
</dbReference>
<evidence type="ECO:0000256" key="6">
    <source>
        <dbReference type="PROSITE-ProRule" id="PRU00205"/>
    </source>
</evidence>
<feature type="transmembrane region" description="Helical" evidence="8">
    <location>
        <begin position="135"/>
        <end position="156"/>
    </location>
</feature>
<feature type="region of interest" description="Disordered" evidence="7">
    <location>
        <begin position="348"/>
        <end position="367"/>
    </location>
</feature>
<feature type="domain" description="TLC" evidence="9">
    <location>
        <begin position="123"/>
        <end position="337"/>
    </location>
</feature>
<dbReference type="PANTHER" id="PTHR12560">
    <property type="entry name" value="LONGEVITY ASSURANCE FACTOR 1 LAG1"/>
    <property type="match status" value="1"/>
</dbReference>
<dbReference type="SMART" id="SM00724">
    <property type="entry name" value="TLC"/>
    <property type="match status" value="1"/>
</dbReference>
<keyword evidence="11" id="KW-1185">Reference proteome</keyword>
<organism evidence="10 11">
    <name type="scientific">Dioszegia hungarica</name>
    <dbReference type="NCBI Taxonomy" id="4972"/>
    <lineage>
        <taxon>Eukaryota</taxon>
        <taxon>Fungi</taxon>
        <taxon>Dikarya</taxon>
        <taxon>Basidiomycota</taxon>
        <taxon>Agaricomycotina</taxon>
        <taxon>Tremellomycetes</taxon>
        <taxon>Tremellales</taxon>
        <taxon>Bulleribasidiaceae</taxon>
        <taxon>Dioszegia</taxon>
    </lineage>
</organism>
<feature type="transmembrane region" description="Helical" evidence="8">
    <location>
        <begin position="204"/>
        <end position="220"/>
    </location>
</feature>
<evidence type="ECO:0000256" key="7">
    <source>
        <dbReference type="SAM" id="MobiDB-lite"/>
    </source>
</evidence>
<dbReference type="GO" id="GO:0016020">
    <property type="term" value="C:membrane"/>
    <property type="evidence" value="ECO:0007669"/>
    <property type="project" value="UniProtKB-SubCell"/>
</dbReference>
<feature type="transmembrane region" description="Helical" evidence="8">
    <location>
        <begin position="176"/>
        <end position="192"/>
    </location>
</feature>
<gene>
    <name evidence="10" type="ORF">MKK02DRAFT_36235</name>
</gene>
<dbReference type="AlphaFoldDB" id="A0AA38HBV0"/>
<keyword evidence="4 8" id="KW-1133">Transmembrane helix</keyword>
<comment type="subcellular location">
    <subcellularLocation>
        <location evidence="1">Membrane</location>
        <topology evidence="1">Multi-pass membrane protein</topology>
    </subcellularLocation>
</comment>
<reference evidence="10" key="1">
    <citation type="journal article" date="2022" name="G3 (Bethesda)">
        <title>High quality genome of the basidiomycete yeast Dioszegia hungarica PDD-24b-2 isolated from cloud water.</title>
        <authorList>
            <person name="Jarrige D."/>
            <person name="Haridas S."/>
            <person name="Bleykasten-Grosshans C."/>
            <person name="Joly M."/>
            <person name="Nadalig T."/>
            <person name="Sancelme M."/>
            <person name="Vuilleumier S."/>
            <person name="Grigoriev I.V."/>
            <person name="Amato P."/>
            <person name="Bringel F."/>
        </authorList>
    </citation>
    <scope>NUCLEOTIDE SEQUENCE</scope>
    <source>
        <strain evidence="10">PDD-24b-2</strain>
    </source>
</reference>
<dbReference type="InterPro" id="IPR006634">
    <property type="entry name" value="TLC-dom"/>
</dbReference>
<keyword evidence="5 6" id="KW-0472">Membrane</keyword>
<dbReference type="GO" id="GO:0046513">
    <property type="term" value="P:ceramide biosynthetic process"/>
    <property type="evidence" value="ECO:0007669"/>
    <property type="project" value="InterPro"/>
</dbReference>
<sequence length="380" mass="43345">MSKLYDVFPSFPSLNSTSPTPSIRHLLPPALESIMLLSYPIRPSPLSRPASASIPHAPAPSQTLYGKGPADACFVLFCALAYTVGRELVMRYVLGAFARWYLARSGPVGSGLKGKKERRRREHVVQRFAEQGWSFLYCTCSWSLGAYILYLLPAPFSPQSCWGTYPNTPIPQLTKFYYLAQLGWWFHQIYVINTEKRRHDHWQMFSHHVLTIALVTLSYIGNFTRVGTVIHVLMDFCDILLPLAKMFRYLSFITLCDSTFVLFLLSWLATRQIGLSYMIYTSWVHAPQLNEYKWDPATEHYMSEAALNGFIAMEIILLGLATMWFFMACRVAVRVLRGQGAEDVRSDGEEEWVGGCQGGQGGEETEMRYMRVSQEVRRPQ</sequence>
<evidence type="ECO:0000256" key="2">
    <source>
        <dbReference type="ARBA" id="ARBA00009808"/>
    </source>
</evidence>
<dbReference type="GeneID" id="77728586"/>
<dbReference type="PANTHER" id="PTHR12560:SF0">
    <property type="entry name" value="LD18904P"/>
    <property type="match status" value="1"/>
</dbReference>
<comment type="caution">
    <text evidence="10">The sequence shown here is derived from an EMBL/GenBank/DDBJ whole genome shotgun (WGS) entry which is preliminary data.</text>
</comment>